<accession>A0A419T0U2</accession>
<dbReference type="InterPro" id="IPR050624">
    <property type="entry name" value="HTH-type_Tx_Regulator"/>
</dbReference>
<dbReference type="PANTHER" id="PTHR43479">
    <property type="entry name" value="ACREF/ENVCD OPERON REPRESSOR-RELATED"/>
    <property type="match status" value="1"/>
</dbReference>
<comment type="caution">
    <text evidence="4">The sequence shown here is derived from an EMBL/GenBank/DDBJ whole genome shotgun (WGS) entry which is preliminary data.</text>
</comment>
<dbReference type="AlphaFoldDB" id="A0A419T0U2"/>
<reference evidence="4 5" key="1">
    <citation type="submission" date="2016-08" db="EMBL/GenBank/DDBJ databases">
        <title>A new outlook on sporulation: Clostridium algidixylanolyticum.</title>
        <authorList>
            <person name="Poppleton D.I."/>
            <person name="Gribaldo S."/>
        </authorList>
    </citation>
    <scope>NUCLEOTIDE SEQUENCE [LARGE SCALE GENOMIC DNA]</scope>
    <source>
        <strain evidence="4 5">SPL73</strain>
    </source>
</reference>
<name>A0A419T0U2_9FIRM</name>
<evidence type="ECO:0000256" key="2">
    <source>
        <dbReference type="PROSITE-ProRule" id="PRU00335"/>
    </source>
</evidence>
<evidence type="ECO:0000256" key="1">
    <source>
        <dbReference type="ARBA" id="ARBA00023125"/>
    </source>
</evidence>
<keyword evidence="1 2" id="KW-0238">DNA-binding</keyword>
<gene>
    <name evidence="4" type="ORF">BET01_04215</name>
</gene>
<protein>
    <recommendedName>
        <fullName evidence="3">HTH tetR-type domain-containing protein</fullName>
    </recommendedName>
</protein>
<dbReference type="SUPFAM" id="SSF46689">
    <property type="entry name" value="Homeodomain-like"/>
    <property type="match status" value="1"/>
</dbReference>
<dbReference type="Gene3D" id="1.10.357.10">
    <property type="entry name" value="Tetracycline Repressor, domain 2"/>
    <property type="match status" value="1"/>
</dbReference>
<organism evidence="4 5">
    <name type="scientific">Lacrimispora algidixylanolytica</name>
    <dbReference type="NCBI Taxonomy" id="94868"/>
    <lineage>
        <taxon>Bacteria</taxon>
        <taxon>Bacillati</taxon>
        <taxon>Bacillota</taxon>
        <taxon>Clostridia</taxon>
        <taxon>Lachnospirales</taxon>
        <taxon>Lachnospiraceae</taxon>
        <taxon>Lacrimispora</taxon>
    </lineage>
</organism>
<evidence type="ECO:0000259" key="3">
    <source>
        <dbReference type="PROSITE" id="PS50977"/>
    </source>
</evidence>
<evidence type="ECO:0000313" key="5">
    <source>
        <dbReference type="Proteomes" id="UP000284277"/>
    </source>
</evidence>
<evidence type="ECO:0000313" key="4">
    <source>
        <dbReference type="EMBL" id="RKD31066.1"/>
    </source>
</evidence>
<dbReference type="PANTHER" id="PTHR43479:SF23">
    <property type="entry name" value="HTH TETR-TYPE DOMAIN-CONTAINING PROTEIN"/>
    <property type="match status" value="1"/>
</dbReference>
<feature type="DNA-binding region" description="H-T-H motif" evidence="2">
    <location>
        <begin position="33"/>
        <end position="52"/>
    </location>
</feature>
<dbReference type="Pfam" id="PF00440">
    <property type="entry name" value="TetR_N"/>
    <property type="match status" value="1"/>
</dbReference>
<dbReference type="Proteomes" id="UP000284277">
    <property type="component" value="Unassembled WGS sequence"/>
</dbReference>
<dbReference type="Pfam" id="PF14278">
    <property type="entry name" value="TetR_C_8"/>
    <property type="match status" value="1"/>
</dbReference>
<dbReference type="EMBL" id="MCIA01000023">
    <property type="protein sequence ID" value="RKD31066.1"/>
    <property type="molecule type" value="Genomic_DNA"/>
</dbReference>
<proteinExistence type="predicted"/>
<dbReference type="GO" id="GO:0003677">
    <property type="term" value="F:DNA binding"/>
    <property type="evidence" value="ECO:0007669"/>
    <property type="project" value="UniProtKB-UniRule"/>
</dbReference>
<dbReference type="InterPro" id="IPR001647">
    <property type="entry name" value="HTH_TetR"/>
</dbReference>
<dbReference type="InterPro" id="IPR009057">
    <property type="entry name" value="Homeodomain-like_sf"/>
</dbReference>
<feature type="domain" description="HTH tetR-type" evidence="3">
    <location>
        <begin position="10"/>
        <end position="70"/>
    </location>
</feature>
<dbReference type="InterPro" id="IPR039532">
    <property type="entry name" value="TetR_C_Firmicutes"/>
</dbReference>
<keyword evidence="5" id="KW-1185">Reference proteome</keyword>
<dbReference type="PROSITE" id="PS50977">
    <property type="entry name" value="HTH_TETR_2"/>
    <property type="match status" value="1"/>
</dbReference>
<dbReference type="RefSeq" id="WP_158585051.1">
    <property type="nucleotide sequence ID" value="NZ_MCIA01000023.1"/>
</dbReference>
<dbReference type="OrthoDB" id="9810250at2"/>
<sequence>MSNENDLRIRKTRKLIREAFIKLLDGKGFNGITINNIADMAMINRSTFYLHYTDKFDLMQKTTEEAIQNILQLVAPEAHIIDGKLEYDSFVQNINSIFKTIEKDALLYKVILNDKEMSEVSRTLEHALIEKLDKCFPGDILISRDLFLELTASLYMSAIRWWLNSDMKYSSNFVAEQLVQLLVIGPSKTAGI</sequence>